<organism evidence="2 4">
    <name type="scientific">Streptomyces nodosus</name>
    <dbReference type="NCBI Taxonomy" id="40318"/>
    <lineage>
        <taxon>Bacteria</taxon>
        <taxon>Bacillati</taxon>
        <taxon>Actinomycetota</taxon>
        <taxon>Actinomycetes</taxon>
        <taxon>Kitasatosporales</taxon>
        <taxon>Streptomycetaceae</taxon>
        <taxon>Streptomyces</taxon>
    </lineage>
</organism>
<dbReference type="Proteomes" id="UP000325763">
    <property type="component" value="Chromosome"/>
</dbReference>
<feature type="compositionally biased region" description="Basic residues" evidence="1">
    <location>
        <begin position="86"/>
        <end position="101"/>
    </location>
</feature>
<reference evidence="3 5" key="3">
    <citation type="submission" date="2017-09" db="EMBL/GenBank/DDBJ databases">
        <title>Streptomyces genome completion.</title>
        <authorList>
            <person name="Lee N."/>
            <person name="Cho B.-K."/>
        </authorList>
    </citation>
    <scope>NUCLEOTIDE SEQUENCE [LARGE SCALE GENOMIC DNA]</scope>
    <source>
        <strain evidence="3 5">ATCC 14899</strain>
    </source>
</reference>
<dbReference type="EMBL" id="CP009313">
    <property type="protein sequence ID" value="AJE39423.1"/>
    <property type="molecule type" value="Genomic_DNA"/>
</dbReference>
<sequence length="114" mass="12583">MTADSTSASTTYTFVCGDCGRVWDASFRITLFTDPSGRPSRVYVDERGRVLRSPLDHTVCPSCEGHKVHVLSPDLAARAHAAERAVHRRRTPHLHLPHLRRSSPAGQPHEPPPA</sequence>
<dbReference type="OrthoDB" id="4241582at2"/>
<evidence type="ECO:0000313" key="2">
    <source>
        <dbReference type="EMBL" id="AJE39423.1"/>
    </source>
</evidence>
<accession>A0A0B5D7R6</accession>
<dbReference type="HOGENOM" id="CLU_127146_0_0_11"/>
<reference evidence="2 4" key="2">
    <citation type="journal article" date="2016" name="Appl. Microbiol. Biotechnol.">
        <title>Exploiting the genome sequence of Streptomyces nodosus for enhanced antibiotic production.</title>
        <authorList>
            <person name="Sweeney P."/>
            <person name="Murphy C.D."/>
            <person name="Caffrey P."/>
        </authorList>
    </citation>
    <scope>NUCLEOTIDE SEQUENCE [LARGE SCALE GENOMIC DNA]</scope>
    <source>
        <strain evidence="2 4">ATCC 14899</strain>
    </source>
</reference>
<dbReference type="RefSeq" id="WP_043437928.1">
    <property type="nucleotide sequence ID" value="NZ_CP009313.1"/>
</dbReference>
<feature type="region of interest" description="Disordered" evidence="1">
    <location>
        <begin position="80"/>
        <end position="114"/>
    </location>
</feature>
<dbReference type="AlphaFoldDB" id="A0A0B5D7R6"/>
<dbReference type="KEGG" id="snq:CP978_05200"/>
<gene>
    <name evidence="3" type="ORF">CP978_05200</name>
    <name evidence="2" type="ORF">SNOD_04805</name>
</gene>
<evidence type="ECO:0000313" key="3">
    <source>
        <dbReference type="EMBL" id="QEV38008.1"/>
    </source>
</evidence>
<keyword evidence="4" id="KW-1185">Reference proteome</keyword>
<proteinExistence type="predicted"/>
<evidence type="ECO:0000313" key="5">
    <source>
        <dbReference type="Proteomes" id="UP000325763"/>
    </source>
</evidence>
<reference evidence="4" key="1">
    <citation type="submission" date="2014-09" db="EMBL/GenBank/DDBJ databases">
        <title>Sequence of the Streptomyces nodosus genome.</title>
        <authorList>
            <person name="Sweeney P."/>
            <person name="Stephens N."/>
            <person name="Murphy C."/>
            <person name="Caffrey P."/>
        </authorList>
    </citation>
    <scope>NUCLEOTIDE SEQUENCE [LARGE SCALE GENOMIC DNA]</scope>
    <source>
        <strain evidence="4">ATCC 14899</strain>
    </source>
</reference>
<evidence type="ECO:0000256" key="1">
    <source>
        <dbReference type="SAM" id="MobiDB-lite"/>
    </source>
</evidence>
<dbReference type="EMBL" id="CP023747">
    <property type="protein sequence ID" value="QEV38008.1"/>
    <property type="molecule type" value="Genomic_DNA"/>
</dbReference>
<name>A0A0B5D7R6_9ACTN</name>
<dbReference type="Proteomes" id="UP000031526">
    <property type="component" value="Chromosome"/>
</dbReference>
<evidence type="ECO:0000313" key="4">
    <source>
        <dbReference type="Proteomes" id="UP000031526"/>
    </source>
</evidence>
<protein>
    <submittedName>
        <fullName evidence="2">Uncharacterized protein</fullName>
    </submittedName>
</protein>